<feature type="transmembrane region" description="Helical" evidence="1">
    <location>
        <begin position="128"/>
        <end position="149"/>
    </location>
</feature>
<comment type="caution">
    <text evidence="2">The sequence shown here is derived from an EMBL/GenBank/DDBJ whole genome shotgun (WGS) entry which is preliminary data.</text>
</comment>
<name>A0A1X0XN28_9BACT</name>
<keyword evidence="3" id="KW-1185">Reference proteome</keyword>
<dbReference type="OrthoDB" id="5395016at2"/>
<dbReference type="Proteomes" id="UP000193136">
    <property type="component" value="Unassembled WGS sequence"/>
</dbReference>
<keyword evidence="1" id="KW-1133">Transmembrane helix</keyword>
<evidence type="ECO:0000313" key="3">
    <source>
        <dbReference type="Proteomes" id="UP000193136"/>
    </source>
</evidence>
<accession>A0A1X0XN28</accession>
<gene>
    <name evidence="2" type="ORF">B5V00_15820</name>
</gene>
<proteinExistence type="predicted"/>
<dbReference type="EMBL" id="NAAD01000032">
    <property type="protein sequence ID" value="ORJ54281.1"/>
    <property type="molecule type" value="Genomic_DNA"/>
</dbReference>
<evidence type="ECO:0000256" key="1">
    <source>
        <dbReference type="SAM" id="Phobius"/>
    </source>
</evidence>
<keyword evidence="1" id="KW-0812">Transmembrane</keyword>
<protein>
    <submittedName>
        <fullName evidence="2">Uncharacterized protein</fullName>
    </submittedName>
</protein>
<evidence type="ECO:0000313" key="2">
    <source>
        <dbReference type="EMBL" id="ORJ54281.1"/>
    </source>
</evidence>
<keyword evidence="1" id="KW-0472">Membrane</keyword>
<dbReference type="AlphaFoldDB" id="A0A1X0XN28"/>
<dbReference type="RefSeq" id="WP_085011777.1">
    <property type="nucleotide sequence ID" value="NZ_NAAD01000032.1"/>
</dbReference>
<sequence length="305" mass="34122">MQCACPKCKATIEIQQQEIPVEGGFRHCSECNVKYWVGREDFTLRVYRKQGSIYCSDCGHELGCENLCLHCGSFFPTYILVQEGRPAVRKQHRSGFFPVRKPVRRAAEPARGKVDAEKTTGSGIDRRWLAYAVLAVLVVVLAVGATGLYRSHQQQKAYARNFVVALYGIKSGVDLNLKAAAARAAAWRKQEGSMAVLAPPLAEKEQRRLAKVKGAIDTALEALGETPESAAAARKTLDQLYSAYLKLYSLNQDNPSSLEDFLDRQNRLKGKFFKTAETLKNQMPNNIMDELRESVPKYRNLSFLI</sequence>
<reference evidence="2 3" key="1">
    <citation type="submission" date="2017-03" db="EMBL/GenBank/DDBJ databases">
        <title>Genome sequence of Geothermobacter sp. EPR-M, Deep-Sea Iron Reducer.</title>
        <authorList>
            <person name="Tully B."/>
            <person name="Savalia P."/>
            <person name="Abuyen K."/>
            <person name="Baughan C."/>
            <person name="Romero E."/>
            <person name="Ronkowski C."/>
            <person name="Torres B."/>
            <person name="Tremblay J."/>
            <person name="Trujillo A."/>
            <person name="Tyler M."/>
            <person name="Perez-Rodriguez I."/>
            <person name="Amend J."/>
        </authorList>
    </citation>
    <scope>NUCLEOTIDE SEQUENCE [LARGE SCALE GENOMIC DNA]</scope>
    <source>
        <strain evidence="2 3">EPR-M</strain>
    </source>
</reference>
<organism evidence="2 3">
    <name type="scientific">Geothermobacter hydrogeniphilus</name>
    <dbReference type="NCBI Taxonomy" id="1969733"/>
    <lineage>
        <taxon>Bacteria</taxon>
        <taxon>Pseudomonadati</taxon>
        <taxon>Thermodesulfobacteriota</taxon>
        <taxon>Desulfuromonadia</taxon>
        <taxon>Desulfuromonadales</taxon>
        <taxon>Geothermobacteraceae</taxon>
        <taxon>Geothermobacter</taxon>
    </lineage>
</organism>